<dbReference type="AlphaFoldDB" id="A0A8D8IVS6"/>
<accession>A0A8D8IVS6</accession>
<organism evidence="1">
    <name type="scientific">Culex pipiens</name>
    <name type="common">House mosquito</name>
    <dbReference type="NCBI Taxonomy" id="7175"/>
    <lineage>
        <taxon>Eukaryota</taxon>
        <taxon>Metazoa</taxon>
        <taxon>Ecdysozoa</taxon>
        <taxon>Arthropoda</taxon>
        <taxon>Hexapoda</taxon>
        <taxon>Insecta</taxon>
        <taxon>Pterygota</taxon>
        <taxon>Neoptera</taxon>
        <taxon>Endopterygota</taxon>
        <taxon>Diptera</taxon>
        <taxon>Nematocera</taxon>
        <taxon>Culicoidea</taxon>
        <taxon>Culicidae</taxon>
        <taxon>Culicinae</taxon>
        <taxon>Culicini</taxon>
        <taxon>Culex</taxon>
        <taxon>Culex</taxon>
    </lineage>
</organism>
<sequence>MCFDISPSIFASMSVYQRPDEKPPGGTRARPPDWSDWLAEAGAADGWPAALGASGAAAWADSGSTELPFRFGSIVPITPFMLEEFCWLYFGRGGLAFTSGEPKMSEWPPPGGFSTRLELFSSERPMLYSVEPILSFTTMVFHSNFHTLLFQTRLLRFNLLPIRFRTNTTWPLLSVLKIGS</sequence>
<proteinExistence type="predicted"/>
<evidence type="ECO:0000313" key="1">
    <source>
        <dbReference type="EMBL" id="CAG6560458.1"/>
    </source>
</evidence>
<dbReference type="EMBL" id="HBUE01158831">
    <property type="protein sequence ID" value="CAG6509084.1"/>
    <property type="molecule type" value="Transcribed_RNA"/>
</dbReference>
<protein>
    <submittedName>
        <fullName evidence="1">(northern house mosquito) hypothetical protein</fullName>
    </submittedName>
</protein>
<dbReference type="EMBL" id="HBUE01263960">
    <property type="protein sequence ID" value="CAG6560458.1"/>
    <property type="molecule type" value="Transcribed_RNA"/>
</dbReference>
<reference evidence="1" key="1">
    <citation type="submission" date="2021-05" db="EMBL/GenBank/DDBJ databases">
        <authorList>
            <person name="Alioto T."/>
            <person name="Alioto T."/>
            <person name="Gomez Garrido J."/>
        </authorList>
    </citation>
    <scope>NUCLEOTIDE SEQUENCE</scope>
</reference>
<name>A0A8D8IVS6_CULPI</name>